<evidence type="ECO:0000256" key="1">
    <source>
        <dbReference type="SAM" id="MobiDB-lite"/>
    </source>
</evidence>
<feature type="domain" description="DUF659" evidence="2">
    <location>
        <begin position="124"/>
        <end position="186"/>
    </location>
</feature>
<name>A0AAN9PL90_CLITE</name>
<dbReference type="AlphaFoldDB" id="A0AAN9PL90"/>
<dbReference type="PANTHER" id="PTHR32166">
    <property type="entry name" value="OSJNBA0013A04.12 PROTEIN"/>
    <property type="match status" value="1"/>
</dbReference>
<feature type="region of interest" description="Disordered" evidence="1">
    <location>
        <begin position="1"/>
        <end position="32"/>
    </location>
</feature>
<evidence type="ECO:0000313" key="4">
    <source>
        <dbReference type="Proteomes" id="UP001359559"/>
    </source>
</evidence>
<comment type="caution">
    <text evidence="3">The sequence shown here is derived from an EMBL/GenBank/DDBJ whole genome shotgun (WGS) entry which is preliminary data.</text>
</comment>
<dbReference type="EMBL" id="JAYKXN010000003">
    <property type="protein sequence ID" value="KAK7302346.1"/>
    <property type="molecule type" value="Genomic_DNA"/>
</dbReference>
<evidence type="ECO:0000313" key="3">
    <source>
        <dbReference type="EMBL" id="KAK7302346.1"/>
    </source>
</evidence>
<proteinExistence type="predicted"/>
<dbReference type="Proteomes" id="UP001359559">
    <property type="component" value="Unassembled WGS sequence"/>
</dbReference>
<dbReference type="Pfam" id="PF04937">
    <property type="entry name" value="DUF659"/>
    <property type="match status" value="1"/>
</dbReference>
<dbReference type="InterPro" id="IPR007021">
    <property type="entry name" value="DUF659"/>
</dbReference>
<dbReference type="PANTHER" id="PTHR32166:SF121">
    <property type="entry name" value="DUF659 DOMAIN-CONTAINING PROTEIN"/>
    <property type="match status" value="1"/>
</dbReference>
<gene>
    <name evidence="3" type="ORF">RJT34_13233</name>
</gene>
<accession>A0AAN9PL90</accession>
<organism evidence="3 4">
    <name type="scientific">Clitoria ternatea</name>
    <name type="common">Butterfly pea</name>
    <dbReference type="NCBI Taxonomy" id="43366"/>
    <lineage>
        <taxon>Eukaryota</taxon>
        <taxon>Viridiplantae</taxon>
        <taxon>Streptophyta</taxon>
        <taxon>Embryophyta</taxon>
        <taxon>Tracheophyta</taxon>
        <taxon>Spermatophyta</taxon>
        <taxon>Magnoliopsida</taxon>
        <taxon>eudicotyledons</taxon>
        <taxon>Gunneridae</taxon>
        <taxon>Pentapetalae</taxon>
        <taxon>rosids</taxon>
        <taxon>fabids</taxon>
        <taxon>Fabales</taxon>
        <taxon>Fabaceae</taxon>
        <taxon>Papilionoideae</taxon>
        <taxon>50 kb inversion clade</taxon>
        <taxon>NPAAA clade</taxon>
        <taxon>indigoferoid/millettioid clade</taxon>
        <taxon>Phaseoleae</taxon>
        <taxon>Clitoria</taxon>
    </lineage>
</organism>
<reference evidence="3 4" key="1">
    <citation type="submission" date="2024-01" db="EMBL/GenBank/DDBJ databases">
        <title>The genomes of 5 underutilized Papilionoideae crops provide insights into root nodulation and disease resistance.</title>
        <authorList>
            <person name="Yuan L."/>
        </authorList>
    </citation>
    <scope>NUCLEOTIDE SEQUENCE [LARGE SCALE GENOMIC DNA]</scope>
    <source>
        <strain evidence="3">LY-2023</strain>
        <tissue evidence="3">Leaf</tissue>
    </source>
</reference>
<protein>
    <recommendedName>
        <fullName evidence="2">DUF659 domain-containing protein</fullName>
    </recommendedName>
</protein>
<feature type="compositionally biased region" description="Polar residues" evidence="1">
    <location>
        <begin position="16"/>
        <end position="30"/>
    </location>
</feature>
<sequence length="186" mass="20694">MSQNVDVLSPDDNAQGIPNPSASKNQSSEGSCCGKSDPAWKHVAYTRQGKTSTYTCLYYASSFRGGGINRMKQHLAGVTGQISFCKKVSHDVRYQIQQLLKNIKEKKKYDDLDEAYDDPTNDTERISFIKSVDASDVVKDAQTLCDMFAEVIEWVGPANVVHIVTDNTANYVAAGRLIHEKYETIF</sequence>
<keyword evidence="4" id="KW-1185">Reference proteome</keyword>
<evidence type="ECO:0000259" key="2">
    <source>
        <dbReference type="Pfam" id="PF04937"/>
    </source>
</evidence>